<organism evidence="1 2">
    <name type="scientific">Nannochloropsis salina CCMP1776</name>
    <dbReference type="NCBI Taxonomy" id="1027361"/>
    <lineage>
        <taxon>Eukaryota</taxon>
        <taxon>Sar</taxon>
        <taxon>Stramenopiles</taxon>
        <taxon>Ochrophyta</taxon>
        <taxon>Eustigmatophyceae</taxon>
        <taxon>Eustigmatales</taxon>
        <taxon>Monodopsidaceae</taxon>
        <taxon>Microchloropsis</taxon>
        <taxon>Microchloropsis salina</taxon>
    </lineage>
</organism>
<sequence length="88" mass="9452">MLCFAGGAKAMLDYRPDLVSALVSAMNAREGGRAGGSEKQGGGMKGGPAFVLDSLGSIVRDLLLCQVLEDTVFYWVHRGFHALPYLYQ</sequence>
<gene>
    <name evidence="1" type="ORF">NSK_005514</name>
</gene>
<evidence type="ECO:0000313" key="1">
    <source>
        <dbReference type="EMBL" id="TFJ83179.1"/>
    </source>
</evidence>
<keyword evidence="2" id="KW-1185">Reference proteome</keyword>
<accession>A0A4D9D3M6</accession>
<dbReference type="OrthoDB" id="1658724at2759"/>
<name>A0A4D9D3M6_9STRA</name>
<comment type="caution">
    <text evidence="1">The sequence shown here is derived from an EMBL/GenBank/DDBJ whole genome shotgun (WGS) entry which is preliminary data.</text>
</comment>
<dbReference type="Proteomes" id="UP000355283">
    <property type="component" value="Unassembled WGS sequence"/>
</dbReference>
<evidence type="ECO:0000313" key="2">
    <source>
        <dbReference type="Proteomes" id="UP000355283"/>
    </source>
</evidence>
<protein>
    <submittedName>
        <fullName evidence="1">Uncharacterized protein</fullName>
    </submittedName>
</protein>
<dbReference type="AlphaFoldDB" id="A0A4D9D3M6"/>
<reference evidence="1 2" key="1">
    <citation type="submission" date="2019-01" db="EMBL/GenBank/DDBJ databases">
        <title>Nuclear Genome Assembly of the Microalgal Biofuel strain Nannochloropsis salina CCMP1776.</title>
        <authorList>
            <person name="Hovde B."/>
        </authorList>
    </citation>
    <scope>NUCLEOTIDE SEQUENCE [LARGE SCALE GENOMIC DNA]</scope>
    <source>
        <strain evidence="1 2">CCMP1776</strain>
    </source>
</reference>
<dbReference type="EMBL" id="SDOX01000063">
    <property type="protein sequence ID" value="TFJ83179.1"/>
    <property type="molecule type" value="Genomic_DNA"/>
</dbReference>
<proteinExistence type="predicted"/>